<evidence type="ECO:0000256" key="1">
    <source>
        <dbReference type="SAM" id="MobiDB-lite"/>
    </source>
</evidence>
<feature type="compositionally biased region" description="Basic residues" evidence="1">
    <location>
        <begin position="75"/>
        <end position="84"/>
    </location>
</feature>
<name>A0AAQ4D8R5_AMBAM</name>
<comment type="caution">
    <text evidence="2">The sequence shown here is derived from an EMBL/GenBank/DDBJ whole genome shotgun (WGS) entry which is preliminary data.</text>
</comment>
<dbReference type="AlphaFoldDB" id="A0AAQ4D8R5"/>
<feature type="region of interest" description="Disordered" evidence="1">
    <location>
        <begin position="50"/>
        <end position="84"/>
    </location>
</feature>
<feature type="region of interest" description="Disordered" evidence="1">
    <location>
        <begin position="96"/>
        <end position="173"/>
    </location>
</feature>
<proteinExistence type="predicted"/>
<evidence type="ECO:0000313" key="3">
    <source>
        <dbReference type="Proteomes" id="UP001321473"/>
    </source>
</evidence>
<dbReference type="EMBL" id="JARKHS020033634">
    <property type="protein sequence ID" value="KAK8758855.1"/>
    <property type="molecule type" value="Genomic_DNA"/>
</dbReference>
<evidence type="ECO:0000313" key="2">
    <source>
        <dbReference type="EMBL" id="KAK8758855.1"/>
    </source>
</evidence>
<keyword evidence="3" id="KW-1185">Reference proteome</keyword>
<organism evidence="2 3">
    <name type="scientific">Amblyomma americanum</name>
    <name type="common">Lone star tick</name>
    <dbReference type="NCBI Taxonomy" id="6943"/>
    <lineage>
        <taxon>Eukaryota</taxon>
        <taxon>Metazoa</taxon>
        <taxon>Ecdysozoa</taxon>
        <taxon>Arthropoda</taxon>
        <taxon>Chelicerata</taxon>
        <taxon>Arachnida</taxon>
        <taxon>Acari</taxon>
        <taxon>Parasitiformes</taxon>
        <taxon>Ixodida</taxon>
        <taxon>Ixodoidea</taxon>
        <taxon>Ixodidae</taxon>
        <taxon>Amblyomminae</taxon>
        <taxon>Amblyomma</taxon>
    </lineage>
</organism>
<protein>
    <submittedName>
        <fullName evidence="2">Uncharacterized protein</fullName>
    </submittedName>
</protein>
<accession>A0AAQ4D8R5</accession>
<reference evidence="2 3" key="1">
    <citation type="journal article" date="2023" name="Arcadia Sci">
        <title>De novo assembly of a long-read Amblyomma americanum tick genome.</title>
        <authorList>
            <person name="Chou S."/>
            <person name="Poskanzer K.E."/>
            <person name="Rollins M."/>
            <person name="Thuy-Boun P.S."/>
        </authorList>
    </citation>
    <scope>NUCLEOTIDE SEQUENCE [LARGE SCALE GENOMIC DNA]</scope>
    <source>
        <strain evidence="2">F_SG_1</strain>
        <tissue evidence="2">Salivary glands</tissue>
    </source>
</reference>
<dbReference type="Proteomes" id="UP001321473">
    <property type="component" value="Unassembled WGS sequence"/>
</dbReference>
<sequence>MAQAAGSAGGQGNQPAVIASTEQTITIDGDTHAHPLLVQQWTDDTKLWPSITKVNGGPRKHAAPKADPKGQAFCKQRRTRRPHQKVTLWRALQYSWHPSPQHIDDDEKGDPATFSGTSKCPEATSDTSLREGCLPVTEVQRKAAEQSGATSGRLRDYSRKTSVQPQLRKAAWK</sequence>
<gene>
    <name evidence="2" type="ORF">V5799_003512</name>
</gene>